<evidence type="ECO:0000256" key="1">
    <source>
        <dbReference type="ARBA" id="ARBA00009375"/>
    </source>
</evidence>
<dbReference type="InterPro" id="IPR020097">
    <property type="entry name" value="PsdUridine_synth_TruA_a/b_dom"/>
</dbReference>
<evidence type="ECO:0000259" key="7">
    <source>
        <dbReference type="Pfam" id="PF01416"/>
    </source>
</evidence>
<evidence type="ECO:0000256" key="5">
    <source>
        <dbReference type="RuleBase" id="RU003792"/>
    </source>
</evidence>
<dbReference type="HAMAP" id="MF_00171">
    <property type="entry name" value="TruA"/>
    <property type="match status" value="1"/>
</dbReference>
<comment type="function">
    <text evidence="4">Formation of pseudouridine at positions 38, 39 and 40 in the anticodon stem and loop of transfer RNAs.</text>
</comment>
<proteinExistence type="inferred from homology"/>
<comment type="caution">
    <text evidence="4">Lacks conserved residue(s) required for the propagation of feature annotation.</text>
</comment>
<dbReference type="GO" id="GO:0160147">
    <property type="term" value="F:tRNA pseudouridine(38-40) synthase activity"/>
    <property type="evidence" value="ECO:0007669"/>
    <property type="project" value="UniProtKB-EC"/>
</dbReference>
<reference evidence="8 9" key="1">
    <citation type="submission" date="2019-03" db="EMBL/GenBank/DDBJ databases">
        <title>Genomics of glacier-inhabiting Cryobacterium strains.</title>
        <authorList>
            <person name="Liu Q."/>
            <person name="Xin Y.-H."/>
        </authorList>
    </citation>
    <scope>NUCLEOTIDE SEQUENCE [LARGE SCALE GENOMIC DNA]</scope>
    <source>
        <strain evidence="8 9">Sr36</strain>
    </source>
</reference>
<comment type="subunit">
    <text evidence="4">Homodimer.</text>
</comment>
<dbReference type="Proteomes" id="UP000298154">
    <property type="component" value="Unassembled WGS sequence"/>
</dbReference>
<comment type="similarity">
    <text evidence="1 4 5">Belongs to the tRNA pseudouridine synthase TruA family.</text>
</comment>
<feature type="binding site" evidence="4">
    <location>
        <position position="239"/>
    </location>
    <ligand>
        <name>substrate</name>
    </ligand>
</feature>
<gene>
    <name evidence="4 8" type="primary">truA</name>
    <name evidence="8" type="ORF">E3T47_06825</name>
</gene>
<dbReference type="AlphaFoldDB" id="A0A4R9APB5"/>
<evidence type="ECO:0000313" key="9">
    <source>
        <dbReference type="Proteomes" id="UP000298154"/>
    </source>
</evidence>
<name>A0A4R9APB5_9MICO</name>
<feature type="active site" description="Nucleophile" evidence="4">
    <location>
        <position position="161"/>
    </location>
</feature>
<dbReference type="GO" id="GO:0003723">
    <property type="term" value="F:RNA binding"/>
    <property type="evidence" value="ECO:0007669"/>
    <property type="project" value="InterPro"/>
</dbReference>
<feature type="region of interest" description="Disordered" evidence="6">
    <location>
        <begin position="1"/>
        <end position="85"/>
    </location>
</feature>
<dbReference type="Gene3D" id="3.30.70.660">
    <property type="entry name" value="Pseudouridine synthase I, catalytic domain, C-terminal subdomain"/>
    <property type="match status" value="1"/>
</dbReference>
<dbReference type="SUPFAM" id="SSF55120">
    <property type="entry name" value="Pseudouridine synthase"/>
    <property type="match status" value="1"/>
</dbReference>
<organism evidence="8 9">
    <name type="scientific">Cryobacterium ruanii</name>
    <dbReference type="NCBI Taxonomy" id="1259197"/>
    <lineage>
        <taxon>Bacteria</taxon>
        <taxon>Bacillati</taxon>
        <taxon>Actinomycetota</taxon>
        <taxon>Actinomycetes</taxon>
        <taxon>Micrococcales</taxon>
        <taxon>Microbacteriaceae</taxon>
        <taxon>Cryobacterium</taxon>
    </lineage>
</organism>
<dbReference type="Pfam" id="PF01416">
    <property type="entry name" value="PseudoU_synth_1"/>
    <property type="match status" value="1"/>
</dbReference>
<keyword evidence="2 4" id="KW-0819">tRNA processing</keyword>
<dbReference type="PANTHER" id="PTHR11142">
    <property type="entry name" value="PSEUDOURIDYLATE SYNTHASE"/>
    <property type="match status" value="1"/>
</dbReference>
<dbReference type="PANTHER" id="PTHR11142:SF0">
    <property type="entry name" value="TRNA PSEUDOURIDINE SYNTHASE-LIKE 1"/>
    <property type="match status" value="1"/>
</dbReference>
<dbReference type="CDD" id="cd02570">
    <property type="entry name" value="PseudoU_synth_EcTruA"/>
    <property type="match status" value="1"/>
</dbReference>
<accession>A0A4R9APB5</accession>
<evidence type="ECO:0000313" key="8">
    <source>
        <dbReference type="EMBL" id="TFD66869.1"/>
    </source>
</evidence>
<comment type="caution">
    <text evidence="8">The sequence shown here is derived from an EMBL/GenBank/DDBJ whole genome shotgun (WGS) entry which is preliminary data.</text>
</comment>
<dbReference type="InterPro" id="IPR020103">
    <property type="entry name" value="PsdUridine_synth_cat_dom_sf"/>
</dbReference>
<dbReference type="EC" id="5.4.99.12" evidence="4"/>
<dbReference type="GO" id="GO:0031119">
    <property type="term" value="P:tRNA pseudouridine synthesis"/>
    <property type="evidence" value="ECO:0007669"/>
    <property type="project" value="UniProtKB-UniRule"/>
</dbReference>
<keyword evidence="9" id="KW-1185">Reference proteome</keyword>
<protein>
    <recommendedName>
        <fullName evidence="4">tRNA pseudouridine synthase A</fullName>
        <ecNumber evidence="4">5.4.99.12</ecNumber>
    </recommendedName>
    <alternativeName>
        <fullName evidence="4">tRNA pseudouridine(38-40) synthase</fullName>
    </alternativeName>
    <alternativeName>
        <fullName evidence="4">tRNA pseudouridylate synthase I</fullName>
    </alternativeName>
    <alternativeName>
        <fullName evidence="4">tRNA-uridine isomerase I</fullName>
    </alternativeName>
</protein>
<feature type="domain" description="Pseudouridine synthase I TruA alpha/beta" evidence="7">
    <location>
        <begin position="273"/>
        <end position="375"/>
    </location>
</feature>
<evidence type="ECO:0000256" key="3">
    <source>
        <dbReference type="ARBA" id="ARBA00023235"/>
    </source>
</evidence>
<sequence length="399" mass="43132">MVEHDGNDGEGTQAVEAGQTTATGRNSGGVAGPEHGGIFGPDGGGRRPSPPGERERQGGTRHGERDFFGTHLRGGPKGAINDNPRVPPRLTLVNLFVPRAAHAALGSTRIRLDLAYDGTDFTGWARQPGFRSVQADIENGLAGILQSFPPHPTLIVAGRTDAGVHARGQVAHFDLTAEQAHSLVRIQRGTGNRPPVDLGTAILRRLGGILVTKPDIVLRRATVVPGGFDARFSAMWRRYEYRIADPLALRDPQQRLRTTWHPFKLDLPAMQAAAATLVGLHDFAAYCKPRPGATTIRTVQDFRWHRDDDGLLIASIRADAFCHSMVRAMVGACVAVGEGRLDGSTLATLHFDNHRISEFKVMQAHGLTLIDVGYPDDAALAQRAIDTRNRRSLPVVVAE</sequence>
<evidence type="ECO:0000256" key="4">
    <source>
        <dbReference type="HAMAP-Rule" id="MF_00171"/>
    </source>
</evidence>
<dbReference type="InterPro" id="IPR020095">
    <property type="entry name" value="PsdUridine_synth_TruA_C"/>
</dbReference>
<comment type="catalytic activity">
    <reaction evidence="4 5">
        <text>uridine(38/39/40) in tRNA = pseudouridine(38/39/40) in tRNA</text>
        <dbReference type="Rhea" id="RHEA:22376"/>
        <dbReference type="Rhea" id="RHEA-COMP:10085"/>
        <dbReference type="Rhea" id="RHEA-COMP:10087"/>
        <dbReference type="ChEBI" id="CHEBI:65314"/>
        <dbReference type="ChEBI" id="CHEBI:65315"/>
        <dbReference type="EC" id="5.4.99.12"/>
    </reaction>
</comment>
<dbReference type="Gene3D" id="3.30.70.580">
    <property type="entry name" value="Pseudouridine synthase I, catalytic domain, N-terminal subdomain"/>
    <property type="match status" value="1"/>
</dbReference>
<feature type="compositionally biased region" description="Basic and acidic residues" evidence="6">
    <location>
        <begin position="52"/>
        <end position="68"/>
    </location>
</feature>
<dbReference type="InterPro" id="IPR020094">
    <property type="entry name" value="TruA/RsuA/RluB/E/F_N"/>
</dbReference>
<dbReference type="InterPro" id="IPR001406">
    <property type="entry name" value="PsdUridine_synth_TruA"/>
</dbReference>
<dbReference type="OrthoDB" id="9811823at2"/>
<keyword evidence="3 4" id="KW-0413">Isomerase</keyword>
<evidence type="ECO:0000256" key="6">
    <source>
        <dbReference type="SAM" id="MobiDB-lite"/>
    </source>
</evidence>
<evidence type="ECO:0000256" key="2">
    <source>
        <dbReference type="ARBA" id="ARBA00022694"/>
    </source>
</evidence>
<feature type="compositionally biased region" description="Gly residues" evidence="6">
    <location>
        <begin position="26"/>
        <end position="43"/>
    </location>
</feature>
<dbReference type="EMBL" id="SOHK01000009">
    <property type="protein sequence ID" value="TFD66869.1"/>
    <property type="molecule type" value="Genomic_DNA"/>
</dbReference>